<feature type="compositionally biased region" description="Pro residues" evidence="1">
    <location>
        <begin position="24"/>
        <end position="34"/>
    </location>
</feature>
<dbReference type="EMBL" id="RBLC01000001">
    <property type="protein sequence ID" value="RKS25205.1"/>
    <property type="molecule type" value="Genomic_DNA"/>
</dbReference>
<evidence type="ECO:0000256" key="1">
    <source>
        <dbReference type="SAM" id="MobiDB-lite"/>
    </source>
</evidence>
<dbReference type="RefSeq" id="WP_121374628.1">
    <property type="nucleotide sequence ID" value="NZ_RBLC01000001.1"/>
</dbReference>
<keyword evidence="2" id="KW-0732">Signal</keyword>
<accession>A0A495MIN7</accession>
<proteinExistence type="predicted"/>
<evidence type="ECO:0000313" key="4">
    <source>
        <dbReference type="Proteomes" id="UP000277579"/>
    </source>
</evidence>
<keyword evidence="4" id="KW-1185">Reference proteome</keyword>
<gene>
    <name evidence="3" type="ORF">CLV94_0235</name>
</gene>
<reference evidence="3 4" key="1">
    <citation type="submission" date="2018-10" db="EMBL/GenBank/DDBJ databases">
        <title>Genomic Encyclopedia of Archaeal and Bacterial Type Strains, Phase II (KMG-II): from individual species to whole genera.</title>
        <authorList>
            <person name="Goeker M."/>
        </authorList>
    </citation>
    <scope>NUCLEOTIDE SEQUENCE [LARGE SCALE GENOMIC DNA]</scope>
    <source>
        <strain evidence="3 4">DSM 29537</strain>
    </source>
</reference>
<organism evidence="3 4">
    <name type="scientific">Flavobacterium endophyticum</name>
    <dbReference type="NCBI Taxonomy" id="1540163"/>
    <lineage>
        <taxon>Bacteria</taxon>
        <taxon>Pseudomonadati</taxon>
        <taxon>Bacteroidota</taxon>
        <taxon>Flavobacteriia</taxon>
        <taxon>Flavobacteriales</taxon>
        <taxon>Flavobacteriaceae</taxon>
        <taxon>Flavobacterium</taxon>
    </lineage>
</organism>
<sequence>MRLFIIIAFIVCSHLVSGQVRTTPPTPPTPPTPATPGTKVTVNSNTSVTINGKTYISSSTSSGKGEASNSKVKIKQNSSSSSTSVSIDNSDITYSIRASFDDHKTERIKKLLMENLEKEHLTAKGDSYVWKRIEDEDIAYSFALSDGRLRAFVNKELNSKSSIERFVALGEKISDALSEK</sequence>
<feature type="chain" id="PRO_5019818854" evidence="2">
    <location>
        <begin position="23"/>
        <end position="180"/>
    </location>
</feature>
<dbReference type="AlphaFoldDB" id="A0A495MIN7"/>
<dbReference type="Proteomes" id="UP000277579">
    <property type="component" value="Unassembled WGS sequence"/>
</dbReference>
<protein>
    <submittedName>
        <fullName evidence="3">Uncharacterized protein</fullName>
    </submittedName>
</protein>
<feature type="compositionally biased region" description="Low complexity" evidence="1">
    <location>
        <begin position="57"/>
        <end position="87"/>
    </location>
</feature>
<evidence type="ECO:0000313" key="3">
    <source>
        <dbReference type="EMBL" id="RKS25205.1"/>
    </source>
</evidence>
<feature type="signal peptide" evidence="2">
    <location>
        <begin position="1"/>
        <end position="22"/>
    </location>
</feature>
<dbReference type="OrthoDB" id="1366010at2"/>
<name>A0A495MIN7_9FLAO</name>
<evidence type="ECO:0000256" key="2">
    <source>
        <dbReference type="SAM" id="SignalP"/>
    </source>
</evidence>
<feature type="compositionally biased region" description="Low complexity" evidence="1">
    <location>
        <begin position="35"/>
        <end position="49"/>
    </location>
</feature>
<feature type="region of interest" description="Disordered" evidence="1">
    <location>
        <begin position="19"/>
        <end position="87"/>
    </location>
</feature>
<comment type="caution">
    <text evidence="3">The sequence shown here is derived from an EMBL/GenBank/DDBJ whole genome shotgun (WGS) entry which is preliminary data.</text>
</comment>